<dbReference type="PROSITE" id="PS01045">
    <property type="entry name" value="SQUALEN_PHYTOEN_SYN_2"/>
    <property type="match status" value="1"/>
</dbReference>
<accession>A0ABQ6K2I6</accession>
<dbReference type="InterPro" id="IPR033904">
    <property type="entry name" value="Trans_IPPS_HH"/>
</dbReference>
<keyword evidence="2" id="KW-0808">Transferase</keyword>
<comment type="caution">
    <text evidence="3">The sequence shown here is derived from an EMBL/GenBank/DDBJ whole genome shotgun (WGS) entry which is preliminary data.</text>
</comment>
<comment type="pathway">
    <text evidence="1">Carotenoid biosynthesis; phytoene biosynthesis.</text>
</comment>
<dbReference type="SFLD" id="SFLDG01018">
    <property type="entry name" value="Squalene/Phytoene_Synthase_Lik"/>
    <property type="match status" value="1"/>
</dbReference>
<dbReference type="CDD" id="cd00683">
    <property type="entry name" value="Trans_IPPS_HH"/>
    <property type="match status" value="1"/>
</dbReference>
<keyword evidence="4" id="KW-1185">Reference proteome</keyword>
<reference evidence="4" key="1">
    <citation type="journal article" date="2019" name="Int. J. Syst. Evol. Microbiol.">
        <title>The Global Catalogue of Microorganisms (GCM) 10K type strain sequencing project: providing services to taxonomists for standard genome sequencing and annotation.</title>
        <authorList>
            <consortium name="The Broad Institute Genomics Platform"/>
            <consortium name="The Broad Institute Genome Sequencing Center for Infectious Disease"/>
            <person name="Wu L."/>
            <person name="Ma J."/>
        </authorList>
    </citation>
    <scope>NUCLEOTIDE SEQUENCE [LARGE SCALE GENOMIC DNA]</scope>
    <source>
        <strain evidence="4">NBRC 108755</strain>
    </source>
</reference>
<dbReference type="RefSeq" id="WP_284301836.1">
    <property type="nucleotide sequence ID" value="NZ_BSVA01000001.1"/>
</dbReference>
<dbReference type="Pfam" id="PF00494">
    <property type="entry name" value="SQS_PSY"/>
    <property type="match status" value="1"/>
</dbReference>
<dbReference type="InterPro" id="IPR002060">
    <property type="entry name" value="Squ/phyt_synthse"/>
</dbReference>
<name>A0ABQ6K2I6_9MICO</name>
<sequence length="292" mass="32233">MKRRSPLELYTDTARRAAAPVIRSYSTSFGLATRMFPARCRTDIGTIYALVRVADEIVDGTAGEAGLDASTQRRALDELEAETERAVASGFSANLVVHAFAEVARRARIEPELTRDFFASMRRDLDEVAFDEEEYRRYVHGSAEVVGLMCLRVFLAGRAPTPDAEAVLEEGAARLGAAFQKVNFLRDLGHDRAELSRSYLPELREHGLTEASKAAVVADIRSDLDAARAAVRVLPGDCRRPVLLATAFFAELLRRIERTPAEQLAARRISVPNAVKLALAARWRLLPVGGRR</sequence>
<evidence type="ECO:0000313" key="3">
    <source>
        <dbReference type="EMBL" id="GMA93122.1"/>
    </source>
</evidence>
<evidence type="ECO:0000256" key="2">
    <source>
        <dbReference type="ARBA" id="ARBA00022679"/>
    </source>
</evidence>
<dbReference type="SFLD" id="SFLDG01212">
    <property type="entry name" value="Phytoene_synthase_like"/>
    <property type="match status" value="1"/>
</dbReference>
<dbReference type="InterPro" id="IPR008949">
    <property type="entry name" value="Isoprenoid_synthase_dom_sf"/>
</dbReference>
<dbReference type="EMBL" id="BSVA01000001">
    <property type="protein sequence ID" value="GMA93122.1"/>
    <property type="molecule type" value="Genomic_DNA"/>
</dbReference>
<dbReference type="InterPro" id="IPR019845">
    <property type="entry name" value="Squalene/phytoene_synthase_CS"/>
</dbReference>
<dbReference type="SUPFAM" id="SSF48576">
    <property type="entry name" value="Terpenoid synthases"/>
    <property type="match status" value="1"/>
</dbReference>
<gene>
    <name evidence="3" type="ORF">GCM10025869_36510</name>
</gene>
<dbReference type="Proteomes" id="UP001157069">
    <property type="component" value="Unassembled WGS sequence"/>
</dbReference>
<evidence type="ECO:0000313" key="4">
    <source>
        <dbReference type="Proteomes" id="UP001157069"/>
    </source>
</evidence>
<organism evidence="3 4">
    <name type="scientific">Homoserinibacter gongjuensis</name>
    <dbReference type="NCBI Taxonomy" id="1162968"/>
    <lineage>
        <taxon>Bacteria</taxon>
        <taxon>Bacillati</taxon>
        <taxon>Actinomycetota</taxon>
        <taxon>Actinomycetes</taxon>
        <taxon>Micrococcales</taxon>
        <taxon>Microbacteriaceae</taxon>
        <taxon>Homoserinibacter</taxon>
    </lineage>
</organism>
<evidence type="ECO:0000256" key="1">
    <source>
        <dbReference type="ARBA" id="ARBA00004684"/>
    </source>
</evidence>
<dbReference type="InterPro" id="IPR044843">
    <property type="entry name" value="Trans_IPPS_bact-type"/>
</dbReference>
<dbReference type="SFLD" id="SFLDS00005">
    <property type="entry name" value="Isoprenoid_Synthase_Type_I"/>
    <property type="match status" value="1"/>
</dbReference>
<dbReference type="Gene3D" id="1.10.600.10">
    <property type="entry name" value="Farnesyl Diphosphate Synthase"/>
    <property type="match status" value="1"/>
</dbReference>
<protein>
    <submittedName>
        <fullName evidence="3">Phytoene synthase</fullName>
    </submittedName>
</protein>
<dbReference type="PANTHER" id="PTHR31480">
    <property type="entry name" value="BIFUNCTIONAL LYCOPENE CYCLASE/PHYTOENE SYNTHASE"/>
    <property type="match status" value="1"/>
</dbReference>
<proteinExistence type="predicted"/>